<gene>
    <name evidence="11" type="ORF">XAT740_LOCUS21220</name>
</gene>
<reference evidence="11" key="1">
    <citation type="submission" date="2021-02" db="EMBL/GenBank/DDBJ databases">
        <authorList>
            <person name="Nowell W R."/>
        </authorList>
    </citation>
    <scope>NUCLEOTIDE SEQUENCE</scope>
</reference>
<evidence type="ECO:0000256" key="1">
    <source>
        <dbReference type="ARBA" id="ARBA00004604"/>
    </source>
</evidence>
<dbReference type="Proteomes" id="UP000663828">
    <property type="component" value="Unassembled WGS sequence"/>
</dbReference>
<keyword evidence="8" id="KW-0539">Nucleus</keyword>
<feature type="coiled-coil region" evidence="9">
    <location>
        <begin position="3409"/>
        <end position="3446"/>
    </location>
</feature>
<keyword evidence="6" id="KW-0067">ATP-binding</keyword>
<dbReference type="EMBL" id="CAJNOR010001514">
    <property type="protein sequence ID" value="CAF1156114.1"/>
    <property type="molecule type" value="Genomic_DNA"/>
</dbReference>
<dbReference type="PANTHER" id="PTHR48103">
    <property type="entry name" value="MIDASIN-RELATED"/>
    <property type="match status" value="1"/>
</dbReference>
<keyword evidence="5" id="KW-0547">Nucleotide-binding</keyword>
<dbReference type="GO" id="GO:0030687">
    <property type="term" value="C:preribosome, large subunit precursor"/>
    <property type="evidence" value="ECO:0007669"/>
    <property type="project" value="TreeGrafter"/>
</dbReference>
<evidence type="ECO:0000256" key="6">
    <source>
        <dbReference type="ARBA" id="ARBA00022840"/>
    </source>
</evidence>
<dbReference type="Gene3D" id="3.40.50.300">
    <property type="entry name" value="P-loop containing nucleotide triphosphate hydrolases"/>
    <property type="match status" value="7"/>
</dbReference>
<evidence type="ECO:0000256" key="8">
    <source>
        <dbReference type="ARBA" id="ARBA00023242"/>
    </source>
</evidence>
<evidence type="ECO:0000256" key="2">
    <source>
        <dbReference type="ARBA" id="ARBA00004642"/>
    </source>
</evidence>
<dbReference type="InterPro" id="IPR011704">
    <property type="entry name" value="ATPase_dyneun-rel_AAA"/>
</dbReference>
<evidence type="ECO:0000256" key="3">
    <source>
        <dbReference type="ARBA" id="ARBA00007188"/>
    </source>
</evidence>
<evidence type="ECO:0000313" key="12">
    <source>
        <dbReference type="Proteomes" id="UP000663828"/>
    </source>
</evidence>
<dbReference type="GO" id="GO:0005524">
    <property type="term" value="F:ATP binding"/>
    <property type="evidence" value="ECO:0007669"/>
    <property type="project" value="UniProtKB-KW"/>
</dbReference>
<comment type="caution">
    <text evidence="11">The sequence shown here is derived from an EMBL/GenBank/DDBJ whole genome shotgun (WGS) entry which is preliminary data.</text>
</comment>
<feature type="domain" description="AAA+ ATPase" evidence="10">
    <location>
        <begin position="2363"/>
        <end position="2511"/>
    </location>
</feature>
<sequence length="5008" mass="589915">MTRQVDFHRICTQLNQTLNRILEYDASCQPAKNSIDILIQQKYLNENEASQVWNNIINLHGIKSLNYKNKTLAINMIQLMVWWLIEKPSEIKSDLLINLLCQENSDDQTTVGIHILFSLFNIPQCNEKQIDDLINLIFQCLHLNRNRLNEFLHLNPEVFRPIWKIYFDSDESIQSRETLNKIIDLYLMSVQSTDELILVLGSIDLNDVPVKHCLHKWSLLFGNLAKRNFLDIEVVKLLFEQLDILNVNNHENDLNKLILNLLEHWPKLTQDDQQLFIIDRLINFIQKIFSKRTDQSVHLVEDLAKRICAKTSANDHHAGNDSYLILIDKFLSIFEQLEIFSAMTIIDDDIIEWYAEFFLKQQNNLITDQCSTFINILKQIVKITKKNYLKIFFNFTKKYPNKEFLYEIIVNSIYPSTTVLKFVQEISADEIHRLISNLINVINSKFIDRLLIIIEILSENIPTHLILFQSNRFDELLMKWLLNDDSFSTNIRLIRLLLEFGTKYASHHNDISDFLLEKYSTKMFRIDFKDQSPFVEILLFLSNDIQETIYSKRRNEILLERFFYSVEDEYSDAYASHLFNLSQNLLDLNLRIKLTDLLLPYIPEFFGFLDQSESIKEEALKILTFLMNFTEIERTSLLETMHIKLNHDEPKASVDTIQTTTKDIDHRLKSFFTSEQVQYRNCEPVRATHFAAVREFLVNLKEGEFDRLFRERIATEKDNTEIIPNQLVSTPTTIENVLKICELTYNPIPILLEGGTGVGKSAVVMEAARRCNNQKLIRYSMSSRVTIDDLLGKTMLSYDQEQKIDRFKFLPGPFTSAFINGDWILLDELNLAQDTVLQAIESALDTQQLKIYNNGSAEESILNYQMNPNFRLFATQNPNSGFFKGKREPSSSSFLSRFRLLIFKSLSLNEWYQIALERFHMNPIEAEKYGVFLVKRFLKNLETTMNDPSKNELIERGPYVTNSIRELLKWIDHLNWQRENESWPTNDHECLSMLSFNAWCIYGARCRTIGRQLIINILTDYQRGGWGNPLNENPSIRIGLKQQKIYFDHISCPVQIQSSLLQNSHDQWTSIFRETIPFNQSIWSLALEIHITVYKALMDEDFIRLHGIYCIDQSWLYHWLHSASTFLNETDQFLCHGYKQYVARLRHQKAYETVRNCFQIHVKNIDLAKTSIDSSSIQVGMPFILTKRVLRTFKEVAFHANIHQPILLTGPEGCGKSDLLLTLAWLHGQQINQLNITTETEPSLFIGQMTPNDMKNSNEKLIWKDGYVTQSYVKGHWILLDNFNSAEASVIERLNPILEDKPMLILTEKGDDKELTMHCNYRLLATVTTPHFSTTSSMKFDELSPSLYSRFAVVHMLDFDSKSDELDLLANGLLSDEDENLSKFAVEIIRQICEFSSKNMSAIPHLTLRTIIRFLDSVCRLYQRFKSTMDSLSILWNAYQITIANQLKGEQMKNILSNQIEEILKRHRNLSTFSKLPWSSWIPRNSEHILTSSRENYALAILGAVLCNIPVLLEGPSAVGKTSLIHHLCQYVDYKTMFNRDCVSSIKLERVNNSETTTIQDYLGTYLPVNDGFLFQKGALYRAMENGWWFLADEFNLADPSVMSVLFPLLEGKNSIVIPSTGEVIYAKVGFQFFATQNDSSYLNRHQLPNSLRNRFLEIQFDDFPKNELCEILHKRKRTCERNLNEDDSNRLADFYHRLINTQARLTFRELIKWIHRDELFSSKNDLSPLTGLSLLIAKYPLQSNSRQQIIEQLKDIWKTKESLLNPKFEIKQIGGNILRFQENNLSMDIETIPFEQSIVSLSPECFKQSLIRLALAVNAGEPVLLIGPNSYKSLLVDTWVKLINRSDDFIKVHLTNDTETNDLIGEIQPYNCIDLLKRLGNIVQNFIQRFRSLCSNERDENIEGTCLKQLTLLVNKDLVEAIRNFENLSNISNEQYQEKDFKFNNFNQLHEQTEKYLWPSIKKSNEQVFDDDDYQYDDDAYDQVESDTTETVLETTMDVSHSSISIEEDQSIVRTPSDIFINQYSFNKHKLTRELYEIIKKIYHLIDGNDVLKRFCSIDPTLSDYRSKLNELYQSLSHENLDLRKPYFLFNDGPVTKAAKQSGILFFEDLDLPNQTVIERLNSMFETNRTFTLTEDITTSGTDRQLEIKLTKHFQIFASVHQDDFHQQIKLSAATRSRFTQIYISPYNEDDLKDLVKIHLNQQTKSSEEINLMFSLRTKIHCEMENKLSNDVHLLFRWIDFINQHKKDVTLMEKILIGARFIYFDLLPMDRQLTVFDDWLQSQNKTQEFGCYRRFFQQFPIMNQNVFKLTEGQLVLDTFDLRIPCDENQHEFNQRLKKFEENFVATSTSINQIARIFTAVSCRTPLLLEGPPGVGKTQIILQIASLIGMKCERISLSGNTTLDQLIGCYVPRFVKNVRVFQWQQGRLISAIREKRWILLDELNLVSPEVLQGLAPLFYRSTKYFHIRMTDERICLDNIQIFATMNPSNINNGRHRLARSIQNLFALVQVDDYHEEEIQMILHRWFANVQINNEQINALFQLHLSFKLQLSQGVLSRTRASYNVNLRDLAKFRDVFCSLINSQLFHEDAQMISSVDKNFLILHSLRKSAQIVYANQYQDENDFQHASNMINEIFPISIEFQENARFIETSSSSTFIRIGSICMKKGSHFQSTFTSELIHTKRTIEQLELLAAVCQSKRTILLEGDVCSGKTSLVIELARLTQNKLVLIPLHENFQSSDLIGSLLPSIFDKNQHPEFVKIDELFHEIEKFILMNILPILSNIYIDFQPFSLLKSILQLRKSISKGNLKEFCAFQIESLKQMIDLLKKFNQIEEQKVKTFVTHYQKKLVDAMEILENIQTNLTTEMAFTFVESELIQAMTYGSWVLLDNLNSASIDVLERLNSLTEEDSFLYLHEHPDQRIFKRSDGTIHENFRLFTTANFNRIYSNKLSEAFLTRVIRFSLPQIDQTDQLEHLVKTQLADLSGGHEFAQVFVTMHRYVKENVVKQQLIYPNHFQVTYRLLQQCLQTFKSFLKTNLSSVDACVYSLFRSYCSSLSNDEQHRTFLRQLDEVIVSLNLHLSSTIFSAPVSFNNNRDEQILQLKMISLERFMMTLPINVIEFLPSDQIRNVLLFILDEILLHIFPNNVELIEAKNRLVNEDQTELILEIVKRSIQIENIEKQLTLEIFIENVLKSLQIYVENISIALEDYILNCSYTDVQQRRCFIQRILSVIEIFSQFFNYLTFSKRFRGISSCFQSLVAFRDQLNPLKILIEPSFIEFRSKYWETITKDLTININLLCVFEELQSKPIRFVDKQIRRLIEGFLLSNTCSSTSRDLLQKYLIILEFIRIHWTFKDYLNKSIRQSLQENVSITEQFLLECDLKYASLDLHRQIDKLIEQTVRKLPAEVESDQINDDFLRIKQQLENERKQFEDLQNEIDEIQRRLKKSNDEEISPFLDFITPNVAILQPFGENLQSKDHEIQSQLCLKQKDLEKLSQQIQRSTQQFNEIKEKYKKYLDKASEARNVFRSSLENILQLSSFDKLRLNYEKSNTEQLNQLCECFHRYHSKLKFTTKDFPIDFNSLINTTNIKQLLGNEQIRRSPLFFFISTFYCLPQFSHEISIRIFSNWNQLIEQNIDINSFNANLELFFCPNQNPNDCARLKFLREDQQFTVNIFSLNRQFPLDELQNYFENLLPLNIDLYIEQMNSFNNQNLLSNDHPDLFSFCCLLQIMNEIHQSEQDKLYEQGLNIIQRLIDKNPLRTRISPAITYHQVCSLRNQAELYYRNEINEMNQWSICVLQLWNLLKPFQIEFSSSTCQTIEDDLHNTIKSLKIQTLNARLVSLAFLETQSNSFVSKHLIANSLTIDKHPITKQSIDEYSFLLNAIQKSQLLMKLIIEFVINNDKLDLEKIYQKMIDFVDYLQKIFHSIFSVIDMKNVVLHISQHYSKEQLNEFQKIINEFLSNIDFPSMLIRKHNLENFISNLWPMFDIQRKPLTLINTHSIIRRSSSFESLLCRREMIEKTIEEIRCNLIDILSRINQLPLKPHELIRQIHSTIYELKSFNIDQNNDNHLKIFRNKEKQIIQSYELYRIEIKNYKSLQIYLPFDRPISNLNEQQIRITHPIEIDLTKNFEEFERIQENIFQRSHCKTLFDVDQLPRLVHTSIINQLWLHTLSLFNKENYEEFKSSLMLLNDDLTIKYNCQSNEKFFFNEIIRIYSQHRCQLLINEWKQKESLSNYRLVADFIRTFKHWPRNLHVNMFNLLDHIQMFNDIFNNTRNRLKNYTTEMICDLLPIEIRPEDLICFFAPQYTTIINELIKKLEQIDEKLSCKIDEIEPISLTFLDPSTDEKSHGLVSFFYYDQHSRKIPLFDERKHIHYIIDRTCQYLQQLINTIIDNNSQKSNLLSIATSYKQLFPLQISLSCAFLIISDWSAMCLEDSPTFVEHLVLRKFDEIQNQIKQMETNLKQMTNQLTKSSIELEEKEKYRKEIEKELKHRSNCEFIVQQRLEQDYNVTNNKCQIMHSEHQRQRENVEFLQNQLKDFRLSAQQQMKNEQIQWFDRFKQSFNQISHLIRRFIIPQNHHDMCEQIPNHDECLTALVDFFNHDLFQSIEDKRFNNDEIYQLNEQQIESFMKDLRELANELQESDTMFSFLHFYFNVISMSLCSLKNSIFNWKNYLKTIQSSEIESFISNGTKEILCQLKSSLITKSFQFIHLVRNAHEYDEVKRSAEEIYKTLRCQTDRIINHLISQRLSEQVQNLFNDFNQFIINLLLIGCKYSQKQFQIEHTLDDLLIGFTFETIDLKSLNKEIDLLQLLDDYEIQIKSHMNSLSNIILHLTFDFNSSLYSNFEELNQLNLSFIELVVPTAFMIEKTWSTILTLFHQIKFHLFTDEFSLFLSIAKEFEKFVHSSYETKNQFIFLDSKFDIQCFEQISNFLNTLCDLLIRRRANIHSFCNEMKERWNLTCRELFQGFIKVKLIVLNRNIEKYRRIEKDFHSQTNRETMKLAAIDPILVKRKDLQ</sequence>
<dbReference type="InterPro" id="IPR027267">
    <property type="entry name" value="AH/BAR_dom_sf"/>
</dbReference>
<feature type="domain" description="AAA+ ATPase" evidence="10">
    <location>
        <begin position="1202"/>
        <end position="1360"/>
    </location>
</feature>
<proteinExistence type="inferred from homology"/>
<protein>
    <recommendedName>
        <fullName evidence="4">Midasin</fullName>
    </recommendedName>
</protein>
<dbReference type="PANTHER" id="PTHR48103:SF2">
    <property type="entry name" value="MIDASIN"/>
    <property type="match status" value="1"/>
</dbReference>
<dbReference type="GO" id="GO:0005730">
    <property type="term" value="C:nucleolus"/>
    <property type="evidence" value="ECO:0007669"/>
    <property type="project" value="UniProtKB-SubCell"/>
</dbReference>
<dbReference type="FunFam" id="3.40.50.300:FF:000142">
    <property type="entry name" value="Midasin"/>
    <property type="match status" value="2"/>
</dbReference>
<comment type="similarity">
    <text evidence="3">Belongs to the midasin family.</text>
</comment>
<keyword evidence="9" id="KW-0175">Coiled coil</keyword>
<name>A0A814T558_ADIRI</name>
<dbReference type="Pfam" id="PF07728">
    <property type="entry name" value="AAA_5"/>
    <property type="match status" value="6"/>
</dbReference>
<evidence type="ECO:0000256" key="5">
    <source>
        <dbReference type="ARBA" id="ARBA00022741"/>
    </source>
</evidence>
<feature type="non-terminal residue" evidence="11">
    <location>
        <position position="5008"/>
    </location>
</feature>
<dbReference type="GO" id="GO:0000055">
    <property type="term" value="P:ribosomal large subunit export from nucleus"/>
    <property type="evidence" value="ECO:0007669"/>
    <property type="project" value="TreeGrafter"/>
</dbReference>
<evidence type="ECO:0000256" key="7">
    <source>
        <dbReference type="ARBA" id="ARBA00023186"/>
    </source>
</evidence>
<evidence type="ECO:0000313" key="11">
    <source>
        <dbReference type="EMBL" id="CAF1156114.1"/>
    </source>
</evidence>
<dbReference type="GO" id="GO:0016887">
    <property type="term" value="F:ATP hydrolysis activity"/>
    <property type="evidence" value="ECO:0007669"/>
    <property type="project" value="InterPro"/>
</dbReference>
<feature type="domain" description="AAA+ ATPase" evidence="10">
    <location>
        <begin position="746"/>
        <end position="906"/>
    </location>
</feature>
<feature type="coiled-coil region" evidence="9">
    <location>
        <begin position="4516"/>
        <end position="4543"/>
    </location>
</feature>
<dbReference type="SMART" id="SM00382">
    <property type="entry name" value="AAA"/>
    <property type="match status" value="5"/>
</dbReference>
<dbReference type="GO" id="GO:0005654">
    <property type="term" value="C:nucleoplasm"/>
    <property type="evidence" value="ECO:0007669"/>
    <property type="project" value="UniProtKB-SubCell"/>
</dbReference>
<dbReference type="InterPro" id="IPR003593">
    <property type="entry name" value="AAA+_ATPase"/>
</dbReference>
<dbReference type="InterPro" id="IPR027417">
    <property type="entry name" value="P-loop_NTPase"/>
</dbReference>
<evidence type="ECO:0000256" key="9">
    <source>
        <dbReference type="SAM" id="Coils"/>
    </source>
</evidence>
<feature type="domain" description="AAA+ ATPase" evidence="10">
    <location>
        <begin position="2696"/>
        <end position="2962"/>
    </location>
</feature>
<comment type="subcellular location">
    <subcellularLocation>
        <location evidence="1">Nucleus</location>
        <location evidence="1">Nucleolus</location>
    </subcellularLocation>
    <subcellularLocation>
        <location evidence="2">Nucleus</location>
        <location evidence="2">Nucleoplasm</location>
    </subcellularLocation>
</comment>
<feature type="coiled-coil region" evidence="9">
    <location>
        <begin position="3487"/>
        <end position="3521"/>
    </location>
</feature>
<evidence type="ECO:0000256" key="4">
    <source>
        <dbReference type="ARBA" id="ARBA00017143"/>
    </source>
</evidence>
<keyword evidence="12" id="KW-1185">Reference proteome</keyword>
<feature type="domain" description="AAA+ ATPase" evidence="10">
    <location>
        <begin position="1507"/>
        <end position="1666"/>
    </location>
</feature>
<feature type="coiled-coil region" evidence="9">
    <location>
        <begin position="4612"/>
        <end position="4639"/>
    </location>
</feature>
<feature type="coiled-coil region" evidence="9">
    <location>
        <begin position="4442"/>
        <end position="4483"/>
    </location>
</feature>
<dbReference type="GO" id="GO:0000027">
    <property type="term" value="P:ribosomal large subunit assembly"/>
    <property type="evidence" value="ECO:0007669"/>
    <property type="project" value="TreeGrafter"/>
</dbReference>
<organism evidence="11 12">
    <name type="scientific">Adineta ricciae</name>
    <name type="common">Rotifer</name>
    <dbReference type="NCBI Taxonomy" id="249248"/>
    <lineage>
        <taxon>Eukaryota</taxon>
        <taxon>Metazoa</taxon>
        <taxon>Spiralia</taxon>
        <taxon>Gnathifera</taxon>
        <taxon>Rotifera</taxon>
        <taxon>Eurotatoria</taxon>
        <taxon>Bdelloidea</taxon>
        <taxon>Adinetida</taxon>
        <taxon>Adinetidae</taxon>
        <taxon>Adineta</taxon>
    </lineage>
</organism>
<keyword evidence="7" id="KW-0143">Chaperone</keyword>
<dbReference type="SUPFAM" id="SSF103657">
    <property type="entry name" value="BAR/IMD domain-like"/>
    <property type="match status" value="1"/>
</dbReference>
<accession>A0A814T558</accession>
<dbReference type="SUPFAM" id="SSF52540">
    <property type="entry name" value="P-loop containing nucleoside triphosphate hydrolases"/>
    <property type="match status" value="6"/>
</dbReference>
<evidence type="ECO:0000259" key="10">
    <source>
        <dbReference type="SMART" id="SM00382"/>
    </source>
</evidence>